<dbReference type="KEGG" id="sap:Sulac_0963"/>
<keyword evidence="1" id="KW-0732">Signal</keyword>
<dbReference type="PANTHER" id="PTHR31157">
    <property type="entry name" value="SCP DOMAIN-CONTAINING PROTEIN"/>
    <property type="match status" value="1"/>
</dbReference>
<dbReference type="Pfam" id="PF00188">
    <property type="entry name" value="CAP"/>
    <property type="match status" value="1"/>
</dbReference>
<dbReference type="InterPro" id="IPR035940">
    <property type="entry name" value="CAP_sf"/>
</dbReference>
<dbReference type="SUPFAM" id="SSF55797">
    <property type="entry name" value="PR-1-like"/>
    <property type="match status" value="1"/>
</dbReference>
<dbReference type="EMBL" id="CP003179">
    <property type="protein sequence ID" value="AEW04465.1"/>
    <property type="molecule type" value="Genomic_DNA"/>
</dbReference>
<dbReference type="CDD" id="cd05379">
    <property type="entry name" value="CAP_bacterial"/>
    <property type="match status" value="1"/>
</dbReference>
<proteinExistence type="predicted"/>
<feature type="chain" id="PRO_5003517135" evidence="1">
    <location>
        <begin position="22"/>
        <end position="197"/>
    </location>
</feature>
<dbReference type="Gene3D" id="3.40.33.10">
    <property type="entry name" value="CAP"/>
    <property type="match status" value="1"/>
</dbReference>
<feature type="signal peptide" evidence="1">
    <location>
        <begin position="1"/>
        <end position="21"/>
    </location>
</feature>
<protein>
    <submittedName>
        <fullName evidence="3">SCP-like extracellular</fullName>
    </submittedName>
</protein>
<evidence type="ECO:0000313" key="3">
    <source>
        <dbReference type="EMBL" id="AEW04465.1"/>
    </source>
</evidence>
<dbReference type="InterPro" id="IPR014044">
    <property type="entry name" value="CAP_dom"/>
</dbReference>
<reference evidence="3 4" key="2">
    <citation type="journal article" date="2012" name="Stand. Genomic Sci.">
        <title>Complete genome sequence of the moderately thermophilic mineral-sulfide-oxidizing firmicute Sulfobacillus acidophilus type strain (NAL(T)).</title>
        <authorList>
            <person name="Anderson I."/>
            <person name="Chertkov O."/>
            <person name="Chen A."/>
            <person name="Saunders E."/>
            <person name="Lapidus A."/>
            <person name="Nolan M."/>
            <person name="Lucas S."/>
            <person name="Hammon N."/>
            <person name="Deshpande S."/>
            <person name="Cheng J.F."/>
            <person name="Han C."/>
            <person name="Tapia R."/>
            <person name="Goodwin L.A."/>
            <person name="Pitluck S."/>
            <person name="Liolios K."/>
            <person name="Pagani I."/>
            <person name="Ivanova N."/>
            <person name="Mikhailova N."/>
            <person name="Pati A."/>
            <person name="Palaniappan K."/>
            <person name="Land M."/>
            <person name="Pan C."/>
            <person name="Rohde M."/>
            <person name="Pukall R."/>
            <person name="Goker M."/>
            <person name="Detter J.C."/>
            <person name="Woyke T."/>
            <person name="Bristow J."/>
            <person name="Eisen J.A."/>
            <person name="Markowitz V."/>
            <person name="Hugenholtz P."/>
            <person name="Kyrpides N.C."/>
            <person name="Klenk H.P."/>
            <person name="Mavromatis K."/>
        </authorList>
    </citation>
    <scope>NUCLEOTIDE SEQUENCE [LARGE SCALE GENOMIC DNA]</scope>
    <source>
        <strain evidence="4">ATCC 700253 / DSM 10332 / NAL</strain>
    </source>
</reference>
<dbReference type="AlphaFoldDB" id="G8TST8"/>
<gene>
    <name evidence="3" type="ordered locus">Sulac_0963</name>
</gene>
<sequence length="197" mass="20916">MNYFTHLLLAAGLPVLGFNTAVTPPPLSVAPVTTPSPMISRYVWPETLAPQTPSTVSTPISAVTSPVLSPSEATTMILLINQARRQQGLLPYTINPTLMALAQKRAQMIAQTGDFTSDLPQYGWPVQMEQQAGISAESMGAENIAEAGNVQQAFFMLMASPPHQANILSPYMTQIGVGVAPLPNGVAISELFTGPNL</sequence>
<keyword evidence="4" id="KW-1185">Reference proteome</keyword>
<evidence type="ECO:0000259" key="2">
    <source>
        <dbReference type="Pfam" id="PF00188"/>
    </source>
</evidence>
<dbReference type="PANTHER" id="PTHR31157:SF1">
    <property type="entry name" value="SCP DOMAIN-CONTAINING PROTEIN"/>
    <property type="match status" value="1"/>
</dbReference>
<dbReference type="Proteomes" id="UP000005439">
    <property type="component" value="Chromosome"/>
</dbReference>
<organism evidence="3 4">
    <name type="scientific">Sulfobacillus acidophilus (strain ATCC 700253 / DSM 10332 / NAL)</name>
    <dbReference type="NCBI Taxonomy" id="679936"/>
    <lineage>
        <taxon>Bacteria</taxon>
        <taxon>Bacillati</taxon>
        <taxon>Bacillota</taxon>
        <taxon>Clostridia</taxon>
        <taxon>Eubacteriales</taxon>
        <taxon>Clostridiales Family XVII. Incertae Sedis</taxon>
        <taxon>Sulfobacillus</taxon>
    </lineage>
</organism>
<reference evidence="4" key="1">
    <citation type="submission" date="2011-12" db="EMBL/GenBank/DDBJ databases">
        <title>The complete genome of chromosome of Sulfobacillus acidophilus DSM 10332.</title>
        <authorList>
            <person name="Lucas S."/>
            <person name="Han J."/>
            <person name="Lapidus A."/>
            <person name="Bruce D."/>
            <person name="Goodwin L."/>
            <person name="Pitluck S."/>
            <person name="Peters L."/>
            <person name="Kyrpides N."/>
            <person name="Mavromatis K."/>
            <person name="Ivanova N."/>
            <person name="Mikhailova N."/>
            <person name="Chertkov O."/>
            <person name="Saunders E."/>
            <person name="Detter J.C."/>
            <person name="Tapia R."/>
            <person name="Han C."/>
            <person name="Land M."/>
            <person name="Hauser L."/>
            <person name="Markowitz V."/>
            <person name="Cheng J.-F."/>
            <person name="Hugenholtz P."/>
            <person name="Woyke T."/>
            <person name="Wu D."/>
            <person name="Pukall R."/>
            <person name="Gehrich-Schroeter G."/>
            <person name="Schneider S."/>
            <person name="Klenk H.-P."/>
            <person name="Eisen J.A."/>
        </authorList>
    </citation>
    <scope>NUCLEOTIDE SEQUENCE [LARGE SCALE GENOMIC DNA]</scope>
    <source>
        <strain evidence="4">ATCC 700253 / DSM 10332 / NAL</strain>
    </source>
</reference>
<evidence type="ECO:0000256" key="1">
    <source>
        <dbReference type="SAM" id="SignalP"/>
    </source>
</evidence>
<feature type="domain" description="SCP" evidence="2">
    <location>
        <begin position="79"/>
        <end position="186"/>
    </location>
</feature>
<name>G8TST8_SULAD</name>
<accession>G8TST8</accession>
<dbReference type="STRING" id="679936.Sulac_0963"/>
<dbReference type="PATRIC" id="fig|679936.5.peg.1019"/>
<dbReference type="HOGENOM" id="CLU_1383543_0_0_9"/>
<evidence type="ECO:0000313" key="4">
    <source>
        <dbReference type="Proteomes" id="UP000005439"/>
    </source>
</evidence>